<dbReference type="PANTHER" id="PTHR15818:SF2">
    <property type="entry name" value="G-PATCH DOMAIN AND KOW MOTIFS-CONTAINING PROTEIN"/>
    <property type="match status" value="1"/>
</dbReference>
<dbReference type="InterPro" id="IPR005824">
    <property type="entry name" value="KOW"/>
</dbReference>
<comment type="caution">
    <text evidence="6">The sequence shown here is derived from an EMBL/GenBank/DDBJ whole genome shotgun (WGS) entry which is preliminary data.</text>
</comment>
<dbReference type="GO" id="GO:0005681">
    <property type="term" value="C:spliceosomal complex"/>
    <property type="evidence" value="ECO:0007669"/>
    <property type="project" value="TreeGrafter"/>
</dbReference>
<dbReference type="PROSITE" id="PS50174">
    <property type="entry name" value="G_PATCH"/>
    <property type="match status" value="1"/>
</dbReference>
<dbReference type="InterPro" id="IPR045166">
    <property type="entry name" value="Spp2-like"/>
</dbReference>
<dbReference type="Pfam" id="PF25088">
    <property type="entry name" value="GPKOW_C"/>
    <property type="match status" value="1"/>
</dbReference>
<evidence type="ECO:0000256" key="3">
    <source>
        <dbReference type="ARBA" id="ARBA00023242"/>
    </source>
</evidence>
<feature type="domain" description="G-patch" evidence="5">
    <location>
        <begin position="173"/>
        <end position="219"/>
    </location>
</feature>
<reference evidence="6 7" key="1">
    <citation type="submission" date="2020-10" db="EMBL/GenBank/DDBJ databases">
        <title>The Coptis chinensis genome and diversification of protoberbering-type alkaloids.</title>
        <authorList>
            <person name="Wang B."/>
            <person name="Shu S."/>
            <person name="Song C."/>
            <person name="Liu Y."/>
        </authorList>
    </citation>
    <scope>NUCLEOTIDE SEQUENCE [LARGE SCALE GENOMIC DNA]</scope>
    <source>
        <strain evidence="6">HL-2020</strain>
        <tissue evidence="6">Leaf</tissue>
    </source>
</reference>
<dbReference type="GO" id="GO:0003676">
    <property type="term" value="F:nucleic acid binding"/>
    <property type="evidence" value="ECO:0007669"/>
    <property type="project" value="InterPro"/>
</dbReference>
<feature type="compositionally biased region" description="Low complexity" evidence="4">
    <location>
        <begin position="1"/>
        <end position="28"/>
    </location>
</feature>
<feature type="region of interest" description="Disordered" evidence="4">
    <location>
        <begin position="323"/>
        <end position="375"/>
    </location>
</feature>
<keyword evidence="7" id="KW-1185">Reference proteome</keyword>
<gene>
    <name evidence="6" type="ORF">IFM89_020188</name>
</gene>
<dbReference type="SMART" id="SM00443">
    <property type="entry name" value="G_patch"/>
    <property type="match status" value="1"/>
</dbReference>
<evidence type="ECO:0000256" key="2">
    <source>
        <dbReference type="ARBA" id="ARBA00010966"/>
    </source>
</evidence>
<name>A0A835LQR9_9MAGN</name>
<dbReference type="Gene3D" id="2.30.30.140">
    <property type="match status" value="1"/>
</dbReference>
<dbReference type="InterPro" id="IPR000467">
    <property type="entry name" value="G_patch_dom"/>
</dbReference>
<dbReference type="Pfam" id="PF12656">
    <property type="entry name" value="G-patch_2"/>
    <property type="match status" value="1"/>
</dbReference>
<evidence type="ECO:0000256" key="4">
    <source>
        <dbReference type="SAM" id="MobiDB-lite"/>
    </source>
</evidence>
<evidence type="ECO:0000313" key="7">
    <source>
        <dbReference type="Proteomes" id="UP000631114"/>
    </source>
</evidence>
<accession>A0A835LQR9</accession>
<protein>
    <recommendedName>
        <fullName evidence="5">G-patch domain-containing protein</fullName>
    </recommendedName>
</protein>
<feature type="compositionally biased region" description="Basic and acidic residues" evidence="4">
    <location>
        <begin position="323"/>
        <end position="364"/>
    </location>
</feature>
<dbReference type="InterPro" id="IPR026822">
    <property type="entry name" value="Spp2/MOS2_G-patch"/>
</dbReference>
<dbReference type="EMBL" id="JADFTS010000006">
    <property type="protein sequence ID" value="KAF9601432.1"/>
    <property type="molecule type" value="Genomic_DNA"/>
</dbReference>
<feature type="region of interest" description="Disordered" evidence="4">
    <location>
        <begin position="1"/>
        <end position="59"/>
    </location>
</feature>
<evidence type="ECO:0000259" key="5">
    <source>
        <dbReference type="PROSITE" id="PS50174"/>
    </source>
</evidence>
<organism evidence="6 7">
    <name type="scientific">Coptis chinensis</name>
    <dbReference type="NCBI Taxonomy" id="261450"/>
    <lineage>
        <taxon>Eukaryota</taxon>
        <taxon>Viridiplantae</taxon>
        <taxon>Streptophyta</taxon>
        <taxon>Embryophyta</taxon>
        <taxon>Tracheophyta</taxon>
        <taxon>Spermatophyta</taxon>
        <taxon>Magnoliopsida</taxon>
        <taxon>Ranunculales</taxon>
        <taxon>Ranunculaceae</taxon>
        <taxon>Coptidoideae</taxon>
        <taxon>Coptis</taxon>
    </lineage>
</organism>
<keyword evidence="3" id="KW-0539">Nucleus</keyword>
<proteinExistence type="inferred from homology"/>
<dbReference type="SMART" id="SM00739">
    <property type="entry name" value="KOW"/>
    <property type="match status" value="2"/>
</dbReference>
<comment type="subcellular location">
    <subcellularLocation>
        <location evidence="1">Nucleus</location>
    </subcellularLocation>
</comment>
<dbReference type="OrthoDB" id="5577072at2759"/>
<evidence type="ECO:0000313" key="6">
    <source>
        <dbReference type="EMBL" id="KAF9601432.1"/>
    </source>
</evidence>
<comment type="similarity">
    <text evidence="2">Belongs to the MOS2 family.</text>
</comment>
<dbReference type="AlphaFoldDB" id="A0A835LQR9"/>
<dbReference type="PANTHER" id="PTHR15818">
    <property type="entry name" value="G PATCH AND KOW-CONTAINING"/>
    <property type="match status" value="1"/>
</dbReference>
<dbReference type="GO" id="GO:0000398">
    <property type="term" value="P:mRNA splicing, via spliceosome"/>
    <property type="evidence" value="ECO:0007669"/>
    <property type="project" value="InterPro"/>
</dbReference>
<sequence length="504" mass="56864">MEPTTKLSFSLSSKPNPNNNNKRVPSSSTFSLQETDPSSHEQQQQFVTEFDPSKPPTLINNNTLVIPRLENTWNPYKKMKNIDTPLQDIQDPNLTFELETTPALNMDTDPSMSYGLNIRDKNIKEEEEEEEERGVVSRGGYNPVENVLLKKFKEDMKNLPDDRGMDEFEDVPVEGFGVAILKGYGWKEGQGIGKNAKEDVQVVQYVRRGNKEGLGFQPDKLTFDKKGREQKHLVAPKGENGKTRHVIGIDEKLVVRELKGVHVGKVVRVVSGRHVGLKGKVLDKVDSKVVLKLSSNEEVTVGVQEVAELGTVDDELCVKGLQEEKMRRGGSRDDRRKNERSSYRRSEIRDDKKSDRRKDREEKSVNGAGYGPSSKEQERSVAVSWLTSHIRVRIISKDYRRGKLYLKKGEVLDVVGPNTCDISLDESKEIIQSVHQDLLETAVPKRGGPVLVLYGKHKGVFGYLVERNMEKETGVVQDADSHELLNVHLEQIAEYLGDPDCIGY</sequence>
<evidence type="ECO:0000256" key="1">
    <source>
        <dbReference type="ARBA" id="ARBA00004123"/>
    </source>
</evidence>
<feature type="compositionally biased region" description="Polar residues" evidence="4">
    <location>
        <begin position="29"/>
        <end position="47"/>
    </location>
</feature>
<dbReference type="Proteomes" id="UP000631114">
    <property type="component" value="Unassembled WGS sequence"/>
</dbReference>